<dbReference type="InParanoid" id="A0A1U7ZMG1"/>
<keyword evidence="2" id="KW-1184">Jasmonic acid signaling pathway</keyword>
<dbReference type="OrthoDB" id="1914366at2759"/>
<dbReference type="GO" id="GO:0009611">
    <property type="term" value="P:response to wounding"/>
    <property type="evidence" value="ECO:0000318"/>
    <property type="project" value="GO_Central"/>
</dbReference>
<evidence type="ECO:0000259" key="3">
    <source>
        <dbReference type="PROSITE" id="PS51320"/>
    </source>
</evidence>
<dbReference type="InterPro" id="IPR010399">
    <property type="entry name" value="Tify_dom"/>
</dbReference>
<dbReference type="PANTHER" id="PTHR33077">
    <property type="entry name" value="PROTEIN TIFY 4A-RELATED-RELATED"/>
    <property type="match status" value="1"/>
</dbReference>
<dbReference type="InterPro" id="IPR040390">
    <property type="entry name" value="TIFY/JAZ"/>
</dbReference>
<dbReference type="Proteomes" id="UP000189703">
    <property type="component" value="Unplaced"/>
</dbReference>
<dbReference type="InterPro" id="IPR018467">
    <property type="entry name" value="CCT_CS"/>
</dbReference>
<protein>
    <recommendedName>
        <fullName evidence="2">Protein TIFY</fullName>
    </recommendedName>
    <alternativeName>
        <fullName evidence="2">Jasmonate ZIM domain-containing protein</fullName>
    </alternativeName>
</protein>
<dbReference type="KEGG" id="nnu:104591817"/>
<evidence type="ECO:0000256" key="1">
    <source>
        <dbReference type="ARBA" id="ARBA00008614"/>
    </source>
</evidence>
<dbReference type="STRING" id="4432.A0A1U7ZMG1"/>
<reference evidence="5" key="1">
    <citation type="submission" date="2025-08" db="UniProtKB">
        <authorList>
            <consortium name="RefSeq"/>
        </authorList>
    </citation>
    <scope>IDENTIFICATION</scope>
</reference>
<dbReference type="GO" id="GO:0005634">
    <property type="term" value="C:nucleus"/>
    <property type="evidence" value="ECO:0000318"/>
    <property type="project" value="GO_Central"/>
</dbReference>
<dbReference type="AlphaFoldDB" id="A0A1U7ZMG1"/>
<evidence type="ECO:0000313" key="5">
    <source>
        <dbReference type="RefSeq" id="XP_010249160.1"/>
    </source>
</evidence>
<evidence type="ECO:0000313" key="4">
    <source>
        <dbReference type="Proteomes" id="UP000189703"/>
    </source>
</evidence>
<gene>
    <name evidence="5" type="primary">LOC104591817</name>
</gene>
<comment type="subcellular location">
    <subcellularLocation>
        <location evidence="2">Nucleus</location>
    </subcellularLocation>
</comment>
<dbReference type="SMART" id="SM00979">
    <property type="entry name" value="TIFY"/>
    <property type="match status" value="1"/>
</dbReference>
<comment type="domain">
    <text evidence="2">The jas domain is required for interaction with COI1.</text>
</comment>
<dbReference type="PANTHER" id="PTHR33077:SF5">
    <property type="entry name" value="PROTEIN TIFY 9"/>
    <property type="match status" value="1"/>
</dbReference>
<accession>A0A1U7ZMG1</accession>
<name>A0A1U7ZMG1_NELNU</name>
<dbReference type="eggNOG" id="ENOG502RZEQ">
    <property type="taxonomic scope" value="Eukaryota"/>
</dbReference>
<dbReference type="GO" id="GO:0031347">
    <property type="term" value="P:regulation of defense response"/>
    <property type="evidence" value="ECO:0000318"/>
    <property type="project" value="GO_Central"/>
</dbReference>
<dbReference type="RefSeq" id="XP_010249160.1">
    <property type="nucleotide sequence ID" value="XM_010250858.1"/>
</dbReference>
<dbReference type="Pfam" id="PF09425">
    <property type="entry name" value="Jas_motif"/>
    <property type="match status" value="1"/>
</dbReference>
<organism evidence="4 5">
    <name type="scientific">Nelumbo nucifera</name>
    <name type="common">Sacred lotus</name>
    <dbReference type="NCBI Taxonomy" id="4432"/>
    <lineage>
        <taxon>Eukaryota</taxon>
        <taxon>Viridiplantae</taxon>
        <taxon>Streptophyta</taxon>
        <taxon>Embryophyta</taxon>
        <taxon>Tracheophyta</taxon>
        <taxon>Spermatophyta</taxon>
        <taxon>Magnoliopsida</taxon>
        <taxon>Proteales</taxon>
        <taxon>Nelumbonaceae</taxon>
        <taxon>Nelumbo</taxon>
    </lineage>
</organism>
<comment type="function">
    <text evidence="2">Repressor of jasmonate responses.</text>
</comment>
<comment type="similarity">
    <text evidence="1 2">Belongs to the TIFY/JAZ family.</text>
</comment>
<keyword evidence="2" id="KW-0539">Nucleus</keyword>
<feature type="domain" description="Tify" evidence="3">
    <location>
        <begin position="114"/>
        <end position="148"/>
    </location>
</feature>
<keyword evidence="4" id="KW-1185">Reference proteome</keyword>
<dbReference type="GO" id="GO:2000022">
    <property type="term" value="P:regulation of jasmonic acid mediated signaling pathway"/>
    <property type="evidence" value="ECO:0000318"/>
    <property type="project" value="GO_Central"/>
</dbReference>
<sequence>MSRATVELDFFGMEKENPSKSQFQKFLDQRKTIRDIQSAISKINPQLLKTVIASGTAEGSLDGKFQVNGGIFRQNGGKLPPENPFSVPSTPKENQCLPSNLPVLDRFPRSISDLPSETAPLTIFYNGTVSIFDVPRDKAEKIIKLAEIGNAKAVEMADPSDEQHLLENFNGDLPIARSKSLQRFFEKRKERLTLISPYGSSSACSVEKKLTVACVQPYRP</sequence>
<dbReference type="FunCoup" id="A0A1U7ZMG1">
    <property type="interactions" value="334"/>
</dbReference>
<dbReference type="OMA" id="FKMEMES"/>
<dbReference type="PROSITE" id="PS51320">
    <property type="entry name" value="TIFY"/>
    <property type="match status" value="1"/>
</dbReference>
<proteinExistence type="inferred from homology"/>
<evidence type="ECO:0000256" key="2">
    <source>
        <dbReference type="RuleBase" id="RU369065"/>
    </source>
</evidence>
<dbReference type="Pfam" id="PF06200">
    <property type="entry name" value="tify"/>
    <property type="match status" value="1"/>
</dbReference>
<dbReference type="GeneID" id="104591817"/>